<sequence>MVNPQLEALEALTKADGQKALKVLHALLSEGSPTEVWEVWESLPEEAAERLFYLAELLRYTDWSWVAGLLEAEEERVGLKAPEGW</sequence>
<organism evidence="1">
    <name type="scientific">Thermus tengchongensis</name>
    <dbReference type="NCBI Taxonomy" id="1214928"/>
    <lineage>
        <taxon>Bacteria</taxon>
        <taxon>Thermotogati</taxon>
        <taxon>Deinococcota</taxon>
        <taxon>Deinococci</taxon>
        <taxon>Thermales</taxon>
        <taxon>Thermaceae</taxon>
        <taxon>Thermus</taxon>
    </lineage>
</organism>
<dbReference type="EMBL" id="DTCX01000373">
    <property type="protein sequence ID" value="HGL50275.1"/>
    <property type="molecule type" value="Genomic_DNA"/>
</dbReference>
<protein>
    <submittedName>
        <fullName evidence="1">Uncharacterized protein</fullName>
    </submittedName>
</protein>
<name>A0A7V4A2G0_9DEIN</name>
<dbReference type="AlphaFoldDB" id="A0A7V4A2G0"/>
<comment type="caution">
    <text evidence="1">The sequence shown here is derived from an EMBL/GenBank/DDBJ whole genome shotgun (WGS) entry which is preliminary data.</text>
</comment>
<proteinExistence type="predicted"/>
<accession>A0A7V4A2G0</accession>
<gene>
    <name evidence="1" type="ORF">ENU54_06735</name>
</gene>
<evidence type="ECO:0000313" key="1">
    <source>
        <dbReference type="EMBL" id="HGL50275.1"/>
    </source>
</evidence>
<reference evidence="1" key="1">
    <citation type="journal article" date="2020" name="mSystems">
        <title>Genome- and Community-Level Interaction Insights into Carbon Utilization and Element Cycling Functions of Hydrothermarchaeota in Hydrothermal Sediment.</title>
        <authorList>
            <person name="Zhou Z."/>
            <person name="Liu Y."/>
            <person name="Xu W."/>
            <person name="Pan J."/>
            <person name="Luo Z.H."/>
            <person name="Li M."/>
        </authorList>
    </citation>
    <scope>NUCLEOTIDE SEQUENCE [LARGE SCALE GENOMIC DNA]</scope>
    <source>
        <strain evidence="1">SpSt-679</strain>
    </source>
</reference>